<proteinExistence type="predicted"/>
<gene>
    <name evidence="1" type="ORF">DFR74_11438</name>
</gene>
<dbReference type="CDD" id="cd07812">
    <property type="entry name" value="SRPBCC"/>
    <property type="match status" value="1"/>
</dbReference>
<dbReference type="InterPro" id="IPR019587">
    <property type="entry name" value="Polyketide_cyclase/dehydratase"/>
</dbReference>
<reference evidence="1 2" key="1">
    <citation type="submission" date="2018-06" db="EMBL/GenBank/DDBJ databases">
        <title>Genomic Encyclopedia of Type Strains, Phase IV (KMG-IV): sequencing the most valuable type-strain genomes for metagenomic binning, comparative biology and taxonomic classification.</title>
        <authorList>
            <person name="Goeker M."/>
        </authorList>
    </citation>
    <scope>NUCLEOTIDE SEQUENCE [LARGE SCALE GENOMIC DNA]</scope>
    <source>
        <strain evidence="1 2">DSM 44599</strain>
    </source>
</reference>
<keyword evidence="2" id="KW-1185">Reference proteome</keyword>
<dbReference type="EMBL" id="QNRE01000014">
    <property type="protein sequence ID" value="RBO85498.1"/>
    <property type="molecule type" value="Genomic_DNA"/>
</dbReference>
<evidence type="ECO:0000313" key="1">
    <source>
        <dbReference type="EMBL" id="RBO85498.1"/>
    </source>
</evidence>
<dbReference type="Proteomes" id="UP000252586">
    <property type="component" value="Unassembled WGS sequence"/>
</dbReference>
<dbReference type="InterPro" id="IPR023393">
    <property type="entry name" value="START-like_dom_sf"/>
</dbReference>
<dbReference type="STRING" id="1210090.GCA_001613185_05903"/>
<accession>A0A366D884</accession>
<dbReference type="Gene3D" id="3.30.530.20">
    <property type="match status" value="1"/>
</dbReference>
<sequence length="156" mass="16866">MTVSSPASASARIEIEAAPDAVYQLITDLGVLAEVAEEATAMRWVRGGAAAEGAKFKGSNRNGRRRWSTTCTVTEAEPGRAFAFDVDSGPLPIAHWRYELTPTATGTAVTESTWDRRPTWFHRLGGLLTGVNDRAAANAEHIRVTLDRLKARAESV</sequence>
<name>A0A366D884_9NOCA</name>
<dbReference type="Pfam" id="PF10604">
    <property type="entry name" value="Polyketide_cyc2"/>
    <property type="match status" value="1"/>
</dbReference>
<dbReference type="RefSeq" id="WP_067513404.1">
    <property type="nucleotide sequence ID" value="NZ_QNRE01000014.1"/>
</dbReference>
<dbReference type="AlphaFoldDB" id="A0A366D884"/>
<dbReference type="OrthoDB" id="4618973at2"/>
<evidence type="ECO:0000313" key="2">
    <source>
        <dbReference type="Proteomes" id="UP000252586"/>
    </source>
</evidence>
<protein>
    <submittedName>
        <fullName evidence="1">Polyketide cyclase/dehydrase/lipid transport protein</fullName>
    </submittedName>
</protein>
<dbReference type="SUPFAM" id="SSF55961">
    <property type="entry name" value="Bet v1-like"/>
    <property type="match status" value="1"/>
</dbReference>
<comment type="caution">
    <text evidence="1">The sequence shown here is derived from an EMBL/GenBank/DDBJ whole genome shotgun (WGS) entry which is preliminary data.</text>
</comment>
<organism evidence="1 2">
    <name type="scientific">Nocardia puris</name>
    <dbReference type="NCBI Taxonomy" id="208602"/>
    <lineage>
        <taxon>Bacteria</taxon>
        <taxon>Bacillati</taxon>
        <taxon>Actinomycetota</taxon>
        <taxon>Actinomycetes</taxon>
        <taxon>Mycobacteriales</taxon>
        <taxon>Nocardiaceae</taxon>
        <taxon>Nocardia</taxon>
    </lineage>
</organism>